<dbReference type="SMART" id="SM00388">
    <property type="entry name" value="HisKA"/>
    <property type="match status" value="1"/>
</dbReference>
<feature type="transmembrane region" description="Helical" evidence="7">
    <location>
        <begin position="54"/>
        <end position="73"/>
    </location>
</feature>
<dbReference type="InterPro" id="IPR004358">
    <property type="entry name" value="Sig_transdc_His_kin-like_C"/>
</dbReference>
<comment type="caution">
    <text evidence="9">The sequence shown here is derived from an EMBL/GenBank/DDBJ whole genome shotgun (WGS) entry which is preliminary data.</text>
</comment>
<reference evidence="9 10" key="1">
    <citation type="journal article" date="2016" name="Nat. Commun.">
        <title>Thousands of microbial genomes shed light on interconnected biogeochemical processes in an aquifer system.</title>
        <authorList>
            <person name="Anantharaman K."/>
            <person name="Brown C.T."/>
            <person name="Hug L.A."/>
            <person name="Sharon I."/>
            <person name="Castelle C.J."/>
            <person name="Probst A.J."/>
            <person name="Thomas B.C."/>
            <person name="Singh A."/>
            <person name="Wilkins M.J."/>
            <person name="Karaoz U."/>
            <person name="Brodie E.L."/>
            <person name="Williams K.H."/>
            <person name="Hubbard S.S."/>
            <person name="Banfield J.F."/>
        </authorList>
    </citation>
    <scope>NUCLEOTIDE SEQUENCE [LARGE SCALE GENOMIC DNA]</scope>
</reference>
<feature type="transmembrane region" description="Helical" evidence="7">
    <location>
        <begin position="243"/>
        <end position="265"/>
    </location>
</feature>
<dbReference type="InterPro" id="IPR003594">
    <property type="entry name" value="HATPase_dom"/>
</dbReference>
<dbReference type="PRINTS" id="PR00344">
    <property type="entry name" value="BCTRLSENSOR"/>
</dbReference>
<dbReference type="SUPFAM" id="SSF47384">
    <property type="entry name" value="Homodimeric domain of signal transducing histidine kinase"/>
    <property type="match status" value="1"/>
</dbReference>
<comment type="catalytic activity">
    <reaction evidence="1">
        <text>ATP + protein L-histidine = ADP + protein N-phospho-L-histidine.</text>
        <dbReference type="EC" id="2.7.13.3"/>
    </reaction>
</comment>
<sequence length="559" mass="63217">MEQICPWESAQYFVYSSNIPTLFFYSHIPAIIVAMFVGILVFYKTGRSKIGTSLLIVSILFSLWSLFDLIIWATNRPDIVMFFWSLQILFEPLVYLVCFYLVYLFIKNEDLPFNGKMVLLLLYSPVILFLATKYNLVGVNINTCNAIEGFIAQYFTYIIELIFILSIIFLTISEYRKISIPARKKEIVIFSLGIILFLIAFSSGNIIGSFTDNWALAQIGLIGMPIFVGFLGYLIVKFHTFNLKLIATQVLVIALGAFVSAILFIRRIENVRIIVVFTLLGIIVLGYILIKSIKKEIKAKENEKLQHEKFEKLSIELADSNEKLKSLDDLKTEFLSLATHQLRSPITAIAGYSSMLLDGSYGLIAEGQKDPVDKIFKSGQRMNHMITRFLDVAKIEKGGIQYTKQLLELGKMVEEIVNELSVTVKEKGLSISFETDNKSPYMVNADREQLWQVVQNLVDNSIKYTKTGWIKVKLAKDEKKNKVLLTISDSGMGIKPEILPTLFQKFNRGEGNKMNTSGSGLGLYLAKEIIENGHQGKIWAESEGADKGSVFYVELDAVE</sequence>
<dbReference type="SUPFAM" id="SSF55874">
    <property type="entry name" value="ATPase domain of HSP90 chaperone/DNA topoisomerase II/histidine kinase"/>
    <property type="match status" value="1"/>
</dbReference>
<evidence type="ECO:0000256" key="1">
    <source>
        <dbReference type="ARBA" id="ARBA00000085"/>
    </source>
</evidence>
<feature type="transmembrane region" description="Helical" evidence="7">
    <location>
        <begin position="154"/>
        <end position="175"/>
    </location>
</feature>
<dbReference type="SMART" id="SM00387">
    <property type="entry name" value="HATPase_c"/>
    <property type="match status" value="1"/>
</dbReference>
<dbReference type="InterPro" id="IPR005467">
    <property type="entry name" value="His_kinase_dom"/>
</dbReference>
<keyword evidence="7" id="KW-1133">Transmembrane helix</keyword>
<feature type="transmembrane region" description="Helical" evidence="7">
    <location>
        <begin position="187"/>
        <end position="208"/>
    </location>
</feature>
<feature type="transmembrane region" description="Helical" evidence="7">
    <location>
        <begin position="214"/>
        <end position="236"/>
    </location>
</feature>
<evidence type="ECO:0000256" key="3">
    <source>
        <dbReference type="ARBA" id="ARBA00022553"/>
    </source>
</evidence>
<dbReference type="Proteomes" id="UP000177001">
    <property type="component" value="Unassembled WGS sequence"/>
</dbReference>
<feature type="transmembrane region" description="Helical" evidence="7">
    <location>
        <begin position="117"/>
        <end position="134"/>
    </location>
</feature>
<dbReference type="PANTHER" id="PTHR43711">
    <property type="entry name" value="TWO-COMPONENT HISTIDINE KINASE"/>
    <property type="match status" value="1"/>
</dbReference>
<evidence type="ECO:0000256" key="7">
    <source>
        <dbReference type="SAM" id="Phobius"/>
    </source>
</evidence>
<dbReference type="GO" id="GO:0000155">
    <property type="term" value="F:phosphorelay sensor kinase activity"/>
    <property type="evidence" value="ECO:0007669"/>
    <property type="project" value="InterPro"/>
</dbReference>
<dbReference type="Pfam" id="PF02518">
    <property type="entry name" value="HATPase_c"/>
    <property type="match status" value="1"/>
</dbReference>
<keyword evidence="4" id="KW-0808">Transferase</keyword>
<name>A0A1F6X087_9BACT</name>
<gene>
    <name evidence="9" type="ORF">A3A91_01380</name>
</gene>
<evidence type="ECO:0000256" key="4">
    <source>
        <dbReference type="ARBA" id="ARBA00022679"/>
    </source>
</evidence>
<dbReference type="AlphaFoldDB" id="A0A1F6X087"/>
<evidence type="ECO:0000313" key="9">
    <source>
        <dbReference type="EMBL" id="OGI87548.1"/>
    </source>
</evidence>
<dbReference type="EC" id="2.7.13.3" evidence="2"/>
<keyword evidence="7" id="KW-0812">Transmembrane</keyword>
<feature type="transmembrane region" description="Helical" evidence="7">
    <location>
        <begin position="79"/>
        <end position="105"/>
    </location>
</feature>
<evidence type="ECO:0000256" key="2">
    <source>
        <dbReference type="ARBA" id="ARBA00012438"/>
    </source>
</evidence>
<evidence type="ECO:0000259" key="8">
    <source>
        <dbReference type="PROSITE" id="PS50109"/>
    </source>
</evidence>
<evidence type="ECO:0000256" key="5">
    <source>
        <dbReference type="ARBA" id="ARBA00022777"/>
    </source>
</evidence>
<evidence type="ECO:0000313" key="10">
    <source>
        <dbReference type="Proteomes" id="UP000177001"/>
    </source>
</evidence>
<organism evidence="9 10">
    <name type="scientific">Candidatus Nomurabacteria bacterium RIFCSPLOWO2_01_FULL_36_16</name>
    <dbReference type="NCBI Taxonomy" id="1801767"/>
    <lineage>
        <taxon>Bacteria</taxon>
        <taxon>Candidatus Nomuraibacteriota</taxon>
    </lineage>
</organism>
<dbReference type="Gene3D" id="3.30.565.10">
    <property type="entry name" value="Histidine kinase-like ATPase, C-terminal domain"/>
    <property type="match status" value="1"/>
</dbReference>
<dbReference type="InterPro" id="IPR036097">
    <property type="entry name" value="HisK_dim/P_sf"/>
</dbReference>
<feature type="transmembrane region" description="Helical" evidence="7">
    <location>
        <begin position="271"/>
        <end position="290"/>
    </location>
</feature>
<dbReference type="Pfam" id="PF00512">
    <property type="entry name" value="HisKA"/>
    <property type="match status" value="1"/>
</dbReference>
<keyword evidence="5" id="KW-0418">Kinase</keyword>
<dbReference type="CDD" id="cd00082">
    <property type="entry name" value="HisKA"/>
    <property type="match status" value="1"/>
</dbReference>
<dbReference type="InterPro" id="IPR050736">
    <property type="entry name" value="Sensor_HK_Regulatory"/>
</dbReference>
<dbReference type="InterPro" id="IPR003661">
    <property type="entry name" value="HisK_dim/P_dom"/>
</dbReference>
<evidence type="ECO:0000256" key="6">
    <source>
        <dbReference type="ARBA" id="ARBA00023012"/>
    </source>
</evidence>
<dbReference type="FunFam" id="3.30.565.10:FF:000006">
    <property type="entry name" value="Sensor histidine kinase WalK"/>
    <property type="match status" value="1"/>
</dbReference>
<proteinExistence type="predicted"/>
<keyword evidence="6" id="KW-0902">Two-component regulatory system</keyword>
<dbReference type="EMBL" id="MFUR01000001">
    <property type="protein sequence ID" value="OGI87548.1"/>
    <property type="molecule type" value="Genomic_DNA"/>
</dbReference>
<dbReference type="Gene3D" id="1.10.287.130">
    <property type="match status" value="1"/>
</dbReference>
<protein>
    <recommendedName>
        <fullName evidence="2">histidine kinase</fullName>
        <ecNumber evidence="2">2.7.13.3</ecNumber>
    </recommendedName>
</protein>
<dbReference type="PROSITE" id="PS50109">
    <property type="entry name" value="HIS_KIN"/>
    <property type="match status" value="1"/>
</dbReference>
<accession>A0A1F6X087</accession>
<dbReference type="InterPro" id="IPR036890">
    <property type="entry name" value="HATPase_C_sf"/>
</dbReference>
<keyword evidence="7" id="KW-0472">Membrane</keyword>
<dbReference type="PANTHER" id="PTHR43711:SF1">
    <property type="entry name" value="HISTIDINE KINASE 1"/>
    <property type="match status" value="1"/>
</dbReference>
<feature type="transmembrane region" description="Helical" evidence="7">
    <location>
        <begin position="22"/>
        <end position="42"/>
    </location>
</feature>
<keyword evidence="3" id="KW-0597">Phosphoprotein</keyword>
<feature type="domain" description="Histidine kinase" evidence="8">
    <location>
        <begin position="337"/>
        <end position="559"/>
    </location>
</feature>